<sequence length="136" mass="12915">MSVSSDPTANPAGAAPAEASPPLATPPAVAKPAGATAVGAPPAGAAPAAVPSEVGADERTIVLSEDLHARPASALAQTAAAFTSALTLSYGSRTVDVRSVLSLMGLGATSGQSVTLRATGDDAAEALTALASVLGA</sequence>
<feature type="region of interest" description="Disordered" evidence="4">
    <location>
        <begin position="1"/>
        <end position="52"/>
    </location>
</feature>
<evidence type="ECO:0000313" key="6">
    <source>
        <dbReference type="EMBL" id="TQS22965.1"/>
    </source>
</evidence>
<dbReference type="PANTHER" id="PTHR33705:SF2">
    <property type="entry name" value="PHOSPHOCARRIER PROTEIN NPR"/>
    <property type="match status" value="1"/>
</dbReference>
<feature type="compositionally biased region" description="Low complexity" evidence="4">
    <location>
        <begin position="7"/>
        <end position="51"/>
    </location>
</feature>
<dbReference type="GO" id="GO:0005737">
    <property type="term" value="C:cytoplasm"/>
    <property type="evidence" value="ECO:0007669"/>
    <property type="project" value="UniProtKB-SubCell"/>
</dbReference>
<evidence type="ECO:0000256" key="4">
    <source>
        <dbReference type="SAM" id="MobiDB-lite"/>
    </source>
</evidence>
<dbReference type="PANTHER" id="PTHR33705">
    <property type="entry name" value="PHOSPHOCARRIER PROTEIN HPR"/>
    <property type="match status" value="1"/>
</dbReference>
<dbReference type="InterPro" id="IPR002114">
    <property type="entry name" value="PTS_HPr_Ser_P_site"/>
</dbReference>
<dbReference type="PROSITE" id="PS00589">
    <property type="entry name" value="PTS_HPR_SER"/>
    <property type="match status" value="1"/>
</dbReference>
<dbReference type="Gene3D" id="3.30.1340.10">
    <property type="entry name" value="HPr-like"/>
    <property type="match status" value="1"/>
</dbReference>
<comment type="caution">
    <text evidence="6">The sequence shown here is derived from an EMBL/GenBank/DDBJ whole genome shotgun (WGS) entry which is preliminary data.</text>
</comment>
<dbReference type="AlphaFoldDB" id="A0A544Z1T4"/>
<dbReference type="PROSITE" id="PS51350">
    <property type="entry name" value="PTS_HPR_DOM"/>
    <property type="match status" value="1"/>
</dbReference>
<name>A0A544Z1T4_9ACTN</name>
<dbReference type="GO" id="GO:0009401">
    <property type="term" value="P:phosphoenolpyruvate-dependent sugar phosphotransferase system"/>
    <property type="evidence" value="ECO:0007669"/>
    <property type="project" value="UniProtKB-KW"/>
</dbReference>
<dbReference type="PRINTS" id="PR00107">
    <property type="entry name" value="PHOSPHOCPHPR"/>
</dbReference>
<accession>A0A544Z1T4</accession>
<protein>
    <submittedName>
        <fullName evidence="6">HPr family phosphocarrier protein</fullName>
    </submittedName>
</protein>
<dbReference type="SUPFAM" id="SSF55594">
    <property type="entry name" value="HPr-like"/>
    <property type="match status" value="1"/>
</dbReference>
<dbReference type="CDD" id="cd00367">
    <property type="entry name" value="PTS-HPr_like"/>
    <property type="match status" value="1"/>
</dbReference>
<keyword evidence="3" id="KW-0598">Phosphotransferase system</keyword>
<dbReference type="EMBL" id="VIRM01000005">
    <property type="protein sequence ID" value="TQS22965.1"/>
    <property type="molecule type" value="Genomic_DNA"/>
</dbReference>
<feature type="domain" description="HPr" evidence="5">
    <location>
        <begin position="54"/>
        <end position="136"/>
    </location>
</feature>
<organism evidence="6 7">
    <name type="scientific">Microbispora hainanensis</name>
    <dbReference type="NCBI Taxonomy" id="568844"/>
    <lineage>
        <taxon>Bacteria</taxon>
        <taxon>Bacillati</taxon>
        <taxon>Actinomycetota</taxon>
        <taxon>Actinomycetes</taxon>
        <taxon>Streptosporangiales</taxon>
        <taxon>Streptosporangiaceae</taxon>
        <taxon>Microbispora</taxon>
    </lineage>
</organism>
<gene>
    <name evidence="6" type="ORF">FLX08_06420</name>
</gene>
<evidence type="ECO:0000256" key="2">
    <source>
        <dbReference type="ARBA" id="ARBA00022490"/>
    </source>
</evidence>
<reference evidence="6 7" key="1">
    <citation type="submission" date="2019-07" db="EMBL/GenBank/DDBJ databases">
        <title>Microbispora hainanensis DSM 45428.</title>
        <authorList>
            <person name="Thawai C."/>
        </authorList>
    </citation>
    <scope>NUCLEOTIDE SEQUENCE [LARGE SCALE GENOMIC DNA]</scope>
    <source>
        <strain evidence="6 7">DSM 45428</strain>
    </source>
</reference>
<evidence type="ECO:0000313" key="7">
    <source>
        <dbReference type="Proteomes" id="UP000316541"/>
    </source>
</evidence>
<evidence type="ECO:0000256" key="3">
    <source>
        <dbReference type="ARBA" id="ARBA00022683"/>
    </source>
</evidence>
<dbReference type="InterPro" id="IPR000032">
    <property type="entry name" value="HPr-like"/>
</dbReference>
<dbReference type="NCBIfam" id="TIGR01003">
    <property type="entry name" value="PTS_HPr_family"/>
    <property type="match status" value="1"/>
</dbReference>
<evidence type="ECO:0000256" key="1">
    <source>
        <dbReference type="ARBA" id="ARBA00004496"/>
    </source>
</evidence>
<proteinExistence type="predicted"/>
<comment type="subcellular location">
    <subcellularLocation>
        <location evidence="1">Cytoplasm</location>
    </subcellularLocation>
</comment>
<dbReference type="Proteomes" id="UP000316541">
    <property type="component" value="Unassembled WGS sequence"/>
</dbReference>
<keyword evidence="2" id="KW-0963">Cytoplasm</keyword>
<dbReference type="InterPro" id="IPR035895">
    <property type="entry name" value="HPr-like_sf"/>
</dbReference>
<dbReference type="InterPro" id="IPR050399">
    <property type="entry name" value="HPr"/>
</dbReference>
<evidence type="ECO:0000259" key="5">
    <source>
        <dbReference type="PROSITE" id="PS51350"/>
    </source>
</evidence>
<dbReference type="Pfam" id="PF00381">
    <property type="entry name" value="PTS-HPr"/>
    <property type="match status" value="1"/>
</dbReference>